<keyword evidence="5" id="KW-1185">Reference proteome</keyword>
<dbReference type="InterPro" id="IPR012327">
    <property type="entry name" value="MeTrfase_D12"/>
</dbReference>
<reference evidence="4" key="1">
    <citation type="journal article" date="2022" name="Int. J. Syst. Evol. Microbiol.">
        <title>Apilactobacillus apisilvae sp. nov., Nicolia spurrieriana gen. nov. sp. nov., Bombilactobacillus folatiphilus sp. nov. and Bombilactobacillus thymidiniphilus sp. nov., four new lactic acid bacterial isolates from stingless bees Tetragonula carbonaria and Austroplebeia australis.</title>
        <authorList>
            <person name="Oliphant S.A."/>
            <person name="Watson-Haigh N.S."/>
            <person name="Sumby K.M."/>
            <person name="Gardner J."/>
            <person name="Groom S."/>
            <person name="Jiranek V."/>
        </authorList>
    </citation>
    <scope>NUCLEOTIDE SEQUENCE</scope>
    <source>
        <strain evidence="4">SGEP1_A5</strain>
    </source>
</reference>
<evidence type="ECO:0000256" key="2">
    <source>
        <dbReference type="ARBA" id="ARBA00022679"/>
    </source>
</evidence>
<dbReference type="SUPFAM" id="SSF53335">
    <property type="entry name" value="S-adenosyl-L-methionine-dependent methyltransferases"/>
    <property type="match status" value="1"/>
</dbReference>
<evidence type="ECO:0000256" key="1">
    <source>
        <dbReference type="ARBA" id="ARBA00022603"/>
    </source>
</evidence>
<dbReference type="GO" id="GO:0006298">
    <property type="term" value="P:mismatch repair"/>
    <property type="evidence" value="ECO:0007669"/>
    <property type="project" value="TreeGrafter"/>
</dbReference>
<dbReference type="RefSeq" id="WP_260115981.1">
    <property type="nucleotide sequence ID" value="NZ_CP093360.1"/>
</dbReference>
<keyword evidence="3" id="KW-0949">S-adenosyl-L-methionine</keyword>
<dbReference type="Proteomes" id="UP000831181">
    <property type="component" value="Plasmid p1unnamed"/>
</dbReference>
<evidence type="ECO:0000313" key="5">
    <source>
        <dbReference type="Proteomes" id="UP000831181"/>
    </source>
</evidence>
<dbReference type="Pfam" id="PF02086">
    <property type="entry name" value="MethyltransfD12"/>
    <property type="match status" value="1"/>
</dbReference>
<sequence length="301" mass="34798">MPSTMSPLRYPGGKTQLYSFICNSLEQNNVDGTYIEPFAGGAGLPIKLLVNNKVKRVWINDFDKSIYSIWYSILHYPSDLKNLINSVPFDYSGSSHSDDDNLKYWNEIKLLHDKKKSNPLSILNAFSTLMLNRLNVSGIINGGPIGGKLQNKTKIYVRFNKKTLCKKIDVINKLKDRIKLTNLDAIKMISSIPNEVSNKSNTFIFFDPPYFKQGKNLYMSFFNYNDHKTLASKIMRQDYELNWIVTYDKSDEISILYKNLKNKYEYFISYSANNKNRGKAPEFLFASENTKIESYENIILE</sequence>
<dbReference type="GO" id="GO:1904047">
    <property type="term" value="F:S-adenosyl-L-methionine binding"/>
    <property type="evidence" value="ECO:0007669"/>
    <property type="project" value="TreeGrafter"/>
</dbReference>
<dbReference type="Gene3D" id="3.40.50.150">
    <property type="entry name" value="Vaccinia Virus protein VP39"/>
    <property type="match status" value="2"/>
</dbReference>
<dbReference type="GO" id="GO:0043565">
    <property type="term" value="F:sequence-specific DNA binding"/>
    <property type="evidence" value="ECO:0007669"/>
    <property type="project" value="TreeGrafter"/>
</dbReference>
<dbReference type="PANTHER" id="PTHR30481">
    <property type="entry name" value="DNA ADENINE METHYLASE"/>
    <property type="match status" value="1"/>
</dbReference>
<dbReference type="GO" id="GO:0009007">
    <property type="term" value="F:site-specific DNA-methyltransferase (adenine-specific) activity"/>
    <property type="evidence" value="ECO:0007669"/>
    <property type="project" value="UniProtKB-EC"/>
</dbReference>
<dbReference type="GO" id="GO:0032259">
    <property type="term" value="P:methylation"/>
    <property type="evidence" value="ECO:0007669"/>
    <property type="project" value="UniProtKB-KW"/>
</dbReference>
<organism evidence="4 5">
    <name type="scientific">Nicoliella spurrieriana</name>
    <dbReference type="NCBI Taxonomy" id="2925830"/>
    <lineage>
        <taxon>Bacteria</taxon>
        <taxon>Bacillati</taxon>
        <taxon>Bacillota</taxon>
        <taxon>Bacilli</taxon>
        <taxon>Lactobacillales</taxon>
        <taxon>Lactobacillaceae</taxon>
        <taxon>Nicoliella</taxon>
    </lineage>
</organism>
<gene>
    <name evidence="4" type="ORF">MOO44_00595</name>
</gene>
<dbReference type="PRINTS" id="PR00505">
    <property type="entry name" value="D12N6MTFRASE"/>
</dbReference>
<keyword evidence="1 4" id="KW-0489">Methyltransferase</keyword>
<keyword evidence="2" id="KW-0808">Transferase</keyword>
<dbReference type="InterPro" id="IPR012263">
    <property type="entry name" value="M_m6A_EcoRV"/>
</dbReference>
<dbReference type="PANTHER" id="PTHR30481:SF2">
    <property type="entry name" value="SITE-SPECIFIC DNA-METHYLTRANSFERASE (ADENINE-SPECIFIC)"/>
    <property type="match status" value="1"/>
</dbReference>
<evidence type="ECO:0000256" key="3">
    <source>
        <dbReference type="ARBA" id="ARBA00022691"/>
    </source>
</evidence>
<keyword evidence="4" id="KW-0614">Plasmid</keyword>
<geneLocation type="plasmid" evidence="4 5">
    <name>p1unnamed</name>
</geneLocation>
<protein>
    <submittedName>
        <fullName evidence="4">DNA adenine methylase</fullName>
    </submittedName>
</protein>
<name>A0A976RQT4_9LACO</name>
<evidence type="ECO:0000313" key="4">
    <source>
        <dbReference type="EMBL" id="UQS86172.1"/>
    </source>
</evidence>
<dbReference type="AlphaFoldDB" id="A0A976RQT4"/>
<dbReference type="KEGG" id="lbe:MOO44_00595"/>
<dbReference type="InterPro" id="IPR029063">
    <property type="entry name" value="SAM-dependent_MTases_sf"/>
</dbReference>
<accession>A0A976RQT4</accession>
<dbReference type="EMBL" id="CP093360">
    <property type="protein sequence ID" value="UQS86172.1"/>
    <property type="molecule type" value="Genomic_DNA"/>
</dbReference>
<dbReference type="PIRSF" id="PIRSF000398">
    <property type="entry name" value="M_m6A_EcoRV"/>
    <property type="match status" value="1"/>
</dbReference>
<proteinExistence type="predicted"/>
<dbReference type="GO" id="GO:0009307">
    <property type="term" value="P:DNA restriction-modification system"/>
    <property type="evidence" value="ECO:0007669"/>
    <property type="project" value="InterPro"/>
</dbReference>